<feature type="transmembrane region" description="Helical" evidence="8">
    <location>
        <begin position="346"/>
        <end position="367"/>
    </location>
</feature>
<gene>
    <name evidence="9" type="ORF">DASB73_028610</name>
</gene>
<keyword evidence="5 8" id="KW-1133">Transmembrane helix</keyword>
<protein>
    <submittedName>
        <fullName evidence="9">Uncharacterized protein</fullName>
    </submittedName>
</protein>
<name>A0AAV5RMC2_STABA</name>
<organism evidence="9 10">
    <name type="scientific">Starmerella bacillaris</name>
    <name type="common">Yeast</name>
    <name type="synonym">Candida zemplinina</name>
    <dbReference type="NCBI Taxonomy" id="1247836"/>
    <lineage>
        <taxon>Eukaryota</taxon>
        <taxon>Fungi</taxon>
        <taxon>Dikarya</taxon>
        <taxon>Ascomycota</taxon>
        <taxon>Saccharomycotina</taxon>
        <taxon>Dipodascomycetes</taxon>
        <taxon>Dipodascales</taxon>
        <taxon>Trichomonascaceae</taxon>
        <taxon>Starmerella</taxon>
    </lineage>
</organism>
<evidence type="ECO:0000313" key="9">
    <source>
        <dbReference type="EMBL" id="GMM51898.1"/>
    </source>
</evidence>
<evidence type="ECO:0000256" key="6">
    <source>
        <dbReference type="ARBA" id="ARBA00023136"/>
    </source>
</evidence>
<evidence type="ECO:0000256" key="1">
    <source>
        <dbReference type="ARBA" id="ARBA00004141"/>
    </source>
</evidence>
<keyword evidence="4" id="KW-0732">Signal</keyword>
<keyword evidence="10" id="KW-1185">Reference proteome</keyword>
<comment type="similarity">
    <text evidence="2">Belongs to the nonaspanin (TM9SF) (TC 9.A.2) family.</text>
</comment>
<proteinExistence type="inferred from homology"/>
<evidence type="ECO:0000256" key="2">
    <source>
        <dbReference type="ARBA" id="ARBA00005227"/>
    </source>
</evidence>
<dbReference type="Pfam" id="PF02990">
    <property type="entry name" value="EMP70"/>
    <property type="match status" value="1"/>
</dbReference>
<feature type="transmembrane region" description="Helical" evidence="8">
    <location>
        <begin position="159"/>
        <end position="181"/>
    </location>
</feature>
<dbReference type="AlphaFoldDB" id="A0AAV5RMC2"/>
<feature type="transmembrane region" description="Helical" evidence="8">
    <location>
        <begin position="193"/>
        <end position="218"/>
    </location>
</feature>
<accession>A0AAV5RMC2</accession>
<reference evidence="9 10" key="1">
    <citation type="journal article" date="2023" name="Elife">
        <title>Identification of key yeast species and microbe-microbe interactions impacting larval growth of Drosophila in the wild.</title>
        <authorList>
            <person name="Mure A."/>
            <person name="Sugiura Y."/>
            <person name="Maeda R."/>
            <person name="Honda K."/>
            <person name="Sakurai N."/>
            <person name="Takahashi Y."/>
            <person name="Watada M."/>
            <person name="Katoh T."/>
            <person name="Gotoh A."/>
            <person name="Gotoh Y."/>
            <person name="Taniguchi I."/>
            <person name="Nakamura K."/>
            <person name="Hayashi T."/>
            <person name="Katayama T."/>
            <person name="Uemura T."/>
            <person name="Hattori Y."/>
        </authorList>
    </citation>
    <scope>NUCLEOTIDE SEQUENCE [LARGE SCALE GENOMIC DNA]</scope>
    <source>
        <strain evidence="9 10">SB-73</strain>
    </source>
</reference>
<dbReference type="Proteomes" id="UP001362899">
    <property type="component" value="Unassembled WGS sequence"/>
</dbReference>
<comment type="caution">
    <text evidence="9">The sequence shown here is derived from an EMBL/GenBank/DDBJ whole genome shotgun (WGS) entry which is preliminary data.</text>
</comment>
<feature type="transmembrane region" description="Helical" evidence="8">
    <location>
        <begin position="94"/>
        <end position="119"/>
    </location>
</feature>
<keyword evidence="6 8" id="KW-0472">Membrane</keyword>
<dbReference type="GO" id="GO:0016020">
    <property type="term" value="C:membrane"/>
    <property type="evidence" value="ECO:0007669"/>
    <property type="project" value="UniProtKB-SubCell"/>
</dbReference>
<feature type="transmembrane region" description="Helical" evidence="8">
    <location>
        <begin position="313"/>
        <end position="334"/>
    </location>
</feature>
<evidence type="ECO:0000256" key="4">
    <source>
        <dbReference type="ARBA" id="ARBA00022729"/>
    </source>
</evidence>
<feature type="transmembrane region" description="Helical" evidence="8">
    <location>
        <begin position="125"/>
        <end position="147"/>
    </location>
</feature>
<dbReference type="InterPro" id="IPR004240">
    <property type="entry name" value="EMP70"/>
</dbReference>
<feature type="transmembrane region" description="Helical" evidence="8">
    <location>
        <begin position="275"/>
        <end position="301"/>
    </location>
</feature>
<feature type="transmembrane region" description="Helical" evidence="8">
    <location>
        <begin position="38"/>
        <end position="63"/>
    </location>
</feature>
<feature type="region of interest" description="Disordered" evidence="7">
    <location>
        <begin position="1"/>
        <end position="26"/>
    </location>
</feature>
<evidence type="ECO:0000256" key="8">
    <source>
        <dbReference type="SAM" id="Phobius"/>
    </source>
</evidence>
<keyword evidence="3 8" id="KW-0812">Transmembrane</keyword>
<evidence type="ECO:0000256" key="3">
    <source>
        <dbReference type="ARBA" id="ARBA00022692"/>
    </source>
</evidence>
<evidence type="ECO:0000256" key="5">
    <source>
        <dbReference type="ARBA" id="ARBA00022989"/>
    </source>
</evidence>
<sequence length="401" mass="44330">MSDYPPPAAPSGSDPVNRIQPPSRPIGHPEDHANVHGFLWYLIAISIELATLAGLFIVTYYTVSKRSGLNEPDKVRRIWARAPEIRYQPVVRPLVFSVAVSYGAQTVLLSLIRAFFSLIGIQFNSFFNIFTTFAALGASALISVLIYRATGGSNWKKCAASTLLFDTFAVGVVLNLSLGLYERLAEVAGIGKFKAFLLIIAMNILLLTVVQTPFYVYGSVKQLPATARLIYNNSVVPNWVKLDRTVLMVSLPLSLIYVIAYIIEFRLNTSTYTSRVASSLAIIMLFSAAALASIISVNRALLSNEFQWQWRAFLTPAIPLGAIDTLVHLFRILAGHASFRFLLFQVPHVFLSVGSSGALGAYVYLILAERYAKNHVDEDLLAQDDLLGDFEEDEDNEELEV</sequence>
<evidence type="ECO:0000256" key="7">
    <source>
        <dbReference type="SAM" id="MobiDB-lite"/>
    </source>
</evidence>
<dbReference type="EMBL" id="BTGC01000008">
    <property type="protein sequence ID" value="GMM51898.1"/>
    <property type="molecule type" value="Genomic_DNA"/>
</dbReference>
<evidence type="ECO:0000313" key="10">
    <source>
        <dbReference type="Proteomes" id="UP001362899"/>
    </source>
</evidence>
<feature type="transmembrane region" description="Helical" evidence="8">
    <location>
        <begin position="245"/>
        <end position="263"/>
    </location>
</feature>
<comment type="subcellular location">
    <subcellularLocation>
        <location evidence="1">Membrane</location>
        <topology evidence="1">Multi-pass membrane protein</topology>
    </subcellularLocation>
</comment>